<evidence type="ECO:0000313" key="2">
    <source>
        <dbReference type="Proteomes" id="UP000275368"/>
    </source>
</evidence>
<dbReference type="OrthoDB" id="9813854at2"/>
<accession>A0A3G9JCW8</accession>
<proteinExistence type="predicted"/>
<keyword evidence="2" id="KW-1185">Reference proteome</keyword>
<dbReference type="KEGG" id="pbk:Back11_31330"/>
<dbReference type="GO" id="GO:0005886">
    <property type="term" value="C:plasma membrane"/>
    <property type="evidence" value="ECO:0007669"/>
    <property type="project" value="TreeGrafter"/>
</dbReference>
<sequence>MRGIERNRAKDREEVKPAAKINVQNVLSGVLSALLPCTGGTALILSSAEHAGFTNSELISWLFVVYFFGGLFNLVLSVIYKIPFGGAHSITAAAFLSTTAVHYHIDELAGSVIMAGMLIVFFGLSGFSAKLLEWLPKPLLEAMLAGLIFTHIAKMIPAFKENYLLGVIALLGFLLVSRVSRKVPPVLGVVALGLVYLALVNDFPAGENYSFVWPHNIMPSFSVNGFVSLSIPLAILILSNDVFVGLAALRKNGYQPPVAKSIVFTGMATAFAGWFGGHAVNIGGMMSMVCSDERSGPKEHRYIAGIVSGGLVALFGLLAWKVVAFMSILPTPFILLITGFSLIGLFMQSMKSTFRQSSYRYAALITFIIAVFNVSYLGISAPVWCMLIGLITAKILGEGRRDIIKP</sequence>
<dbReference type="Pfam" id="PF03594">
    <property type="entry name" value="BenE"/>
    <property type="match status" value="1"/>
</dbReference>
<evidence type="ECO:0000313" key="1">
    <source>
        <dbReference type="EMBL" id="BBH21788.1"/>
    </source>
</evidence>
<dbReference type="AlphaFoldDB" id="A0A3G9JCW8"/>
<dbReference type="PANTHER" id="PTHR30199">
    <property type="entry name" value="MFS FAMILY TRANSPORTER, PREDICTED SUBSTRATE BENZOATE"/>
    <property type="match status" value="1"/>
</dbReference>
<gene>
    <name evidence="1" type="ORF">Back11_31330</name>
</gene>
<organism evidence="1 2">
    <name type="scientific">Paenibacillus baekrokdamisoli</name>
    <dbReference type="NCBI Taxonomy" id="1712516"/>
    <lineage>
        <taxon>Bacteria</taxon>
        <taxon>Bacillati</taxon>
        <taxon>Bacillota</taxon>
        <taxon>Bacilli</taxon>
        <taxon>Bacillales</taxon>
        <taxon>Paenibacillaceae</taxon>
        <taxon>Paenibacillus</taxon>
    </lineage>
</organism>
<reference evidence="1 2" key="1">
    <citation type="submission" date="2018-11" db="EMBL/GenBank/DDBJ databases">
        <title>Complete genome sequence of Paenibacillus baekrokdamisoli strain KCTC 33723.</title>
        <authorList>
            <person name="Kang S.W."/>
            <person name="Lee K.C."/>
            <person name="Kim K.K."/>
            <person name="Kim J.S."/>
            <person name="Kim D.S."/>
            <person name="Ko S.H."/>
            <person name="Yang S.H."/>
            <person name="Lee J.S."/>
        </authorList>
    </citation>
    <scope>NUCLEOTIDE SEQUENCE [LARGE SCALE GENOMIC DNA]</scope>
    <source>
        <strain evidence="1 2">KCTC 33723</strain>
    </source>
</reference>
<name>A0A3G9JCW8_9BACL</name>
<dbReference type="PANTHER" id="PTHR30199:SF0">
    <property type="entry name" value="INNER MEMBRANE PROTEIN YDCO"/>
    <property type="match status" value="1"/>
</dbReference>
<dbReference type="InterPro" id="IPR004711">
    <property type="entry name" value="Benzoate_Transporter"/>
</dbReference>
<dbReference type="EMBL" id="AP019308">
    <property type="protein sequence ID" value="BBH21788.1"/>
    <property type="molecule type" value="Genomic_DNA"/>
</dbReference>
<dbReference type="RefSeq" id="WP_125658828.1">
    <property type="nucleotide sequence ID" value="NZ_AP019308.1"/>
</dbReference>
<dbReference type="Proteomes" id="UP000275368">
    <property type="component" value="Chromosome"/>
</dbReference>
<dbReference type="GO" id="GO:0042925">
    <property type="term" value="F:benzoate transmembrane transporter activity"/>
    <property type="evidence" value="ECO:0007669"/>
    <property type="project" value="InterPro"/>
</dbReference>
<protein>
    <submittedName>
        <fullName evidence="1">Benzoate transporter</fullName>
    </submittedName>
</protein>